<evidence type="ECO:0000256" key="5">
    <source>
        <dbReference type="ARBA" id="ARBA00011245"/>
    </source>
</evidence>
<comment type="subunit">
    <text evidence="5">Monomer.</text>
</comment>
<dbReference type="STRING" id="1302690.BUE76_06795"/>
<comment type="cofactor">
    <cofactor evidence="2">
        <name>Ca(2+)</name>
        <dbReference type="ChEBI" id="CHEBI:29108"/>
    </cofactor>
</comment>
<evidence type="ECO:0000256" key="3">
    <source>
        <dbReference type="ARBA" id="ARBA00005028"/>
    </source>
</evidence>
<dbReference type="Pfam" id="PF01263">
    <property type="entry name" value="Aldose_epim"/>
    <property type="match status" value="1"/>
</dbReference>
<keyword evidence="10 11" id="KW-0119">Carbohydrate metabolism</keyword>
<comment type="catalytic activity">
    <reaction evidence="1 11">
        <text>alpha-D-glucose = beta-D-glucose</text>
        <dbReference type="Rhea" id="RHEA:10264"/>
        <dbReference type="ChEBI" id="CHEBI:15903"/>
        <dbReference type="ChEBI" id="CHEBI:17925"/>
        <dbReference type="EC" id="5.1.3.3"/>
    </reaction>
</comment>
<evidence type="ECO:0000256" key="4">
    <source>
        <dbReference type="ARBA" id="ARBA00006206"/>
    </source>
</evidence>
<dbReference type="CDD" id="cd09019">
    <property type="entry name" value="galactose_mutarotase_like"/>
    <property type="match status" value="1"/>
</dbReference>
<dbReference type="OrthoDB" id="9779408at2"/>
<sequence>MDAAVALPAKEGFQQQKDGKQVDLFYLHNGRLQAAFTNYGARLVSLLAPDKNGVLRDVVLGLDSLQAYEAARSSFLGATVGRYANRIAKGRFSLDGHDYALATNLGEHHLHGGIENFQEKVWEATQPDAATIVFRYHSPDGEEGYPGNMDIEVSYQLTGNNELQASFKATTNKPTVVNLTNHAYFNLNGQGSGSILNHRLQINADYITETDAFAIPTGVLLPVAGTPFNFLEPHTIGERVNDPHPLIQFGHGYDHNFVLRKEKENTRSFAARVIGEQSGIVLEVETTEPGVQLYGANFMKGTVRLRSGAMDEKNSGFCLETQHFPDSPNHAHFPTTRLNPGEVFESVTVFRFL</sequence>
<feature type="binding site" evidence="13">
    <location>
        <position position="254"/>
    </location>
    <ligand>
        <name>beta-D-galactose</name>
        <dbReference type="ChEBI" id="CHEBI:27667"/>
    </ligand>
</feature>
<reference evidence="15 16" key="1">
    <citation type="submission" date="2016-11" db="EMBL/GenBank/DDBJ databases">
        <authorList>
            <person name="Jaros S."/>
            <person name="Januszkiewicz K."/>
            <person name="Wedrychowicz H."/>
        </authorList>
    </citation>
    <scope>NUCLEOTIDE SEQUENCE [LARGE SCALE GENOMIC DNA]</scope>
    <source>
        <strain evidence="15 16">DSM 26897</strain>
    </source>
</reference>
<feature type="binding site" evidence="14">
    <location>
        <begin position="182"/>
        <end position="184"/>
    </location>
    <ligand>
        <name>beta-D-galactose</name>
        <dbReference type="ChEBI" id="CHEBI:27667"/>
    </ligand>
</feature>
<dbReference type="Proteomes" id="UP000184368">
    <property type="component" value="Unassembled WGS sequence"/>
</dbReference>
<comment type="similarity">
    <text evidence="4 11">Belongs to the aldose epimerase family.</text>
</comment>
<keyword evidence="16" id="KW-1185">Reference proteome</keyword>
<dbReference type="GO" id="GO:0030246">
    <property type="term" value="F:carbohydrate binding"/>
    <property type="evidence" value="ECO:0007669"/>
    <property type="project" value="InterPro"/>
</dbReference>
<keyword evidence="8" id="KW-0106">Calcium</keyword>
<gene>
    <name evidence="15" type="ORF">SAMN05444008_103122</name>
</gene>
<dbReference type="RefSeq" id="WP_073040594.1">
    <property type="nucleotide sequence ID" value="NZ_FQUO01000003.1"/>
</dbReference>
<dbReference type="InterPro" id="IPR047215">
    <property type="entry name" value="Galactose_mutarotase-like"/>
</dbReference>
<dbReference type="InterPro" id="IPR011013">
    <property type="entry name" value="Gal_mutarotase_sf_dom"/>
</dbReference>
<evidence type="ECO:0000256" key="11">
    <source>
        <dbReference type="PIRNR" id="PIRNR005096"/>
    </source>
</evidence>
<dbReference type="GO" id="GO:0033499">
    <property type="term" value="P:galactose catabolic process via UDP-galactose, Leloir pathway"/>
    <property type="evidence" value="ECO:0007669"/>
    <property type="project" value="TreeGrafter"/>
</dbReference>
<dbReference type="InterPro" id="IPR008183">
    <property type="entry name" value="Aldose_1/G6P_1-epimerase"/>
</dbReference>
<dbReference type="PANTHER" id="PTHR10091">
    <property type="entry name" value="ALDOSE-1-EPIMERASE"/>
    <property type="match status" value="1"/>
</dbReference>
<evidence type="ECO:0000313" key="15">
    <source>
        <dbReference type="EMBL" id="SHE84041.1"/>
    </source>
</evidence>
<evidence type="ECO:0000256" key="9">
    <source>
        <dbReference type="ARBA" id="ARBA00023235"/>
    </source>
</evidence>
<feature type="active site" description="Proton donor" evidence="12">
    <location>
        <position position="182"/>
    </location>
</feature>
<evidence type="ECO:0000256" key="14">
    <source>
        <dbReference type="PIRSR" id="PIRSR005096-3"/>
    </source>
</evidence>
<dbReference type="InterPro" id="IPR018052">
    <property type="entry name" value="Ald1_epimerase_CS"/>
</dbReference>
<dbReference type="EMBL" id="FQUO01000003">
    <property type="protein sequence ID" value="SHE84041.1"/>
    <property type="molecule type" value="Genomic_DNA"/>
</dbReference>
<proteinExistence type="inferred from homology"/>
<evidence type="ECO:0000256" key="12">
    <source>
        <dbReference type="PIRSR" id="PIRSR005096-1"/>
    </source>
</evidence>
<dbReference type="Gene3D" id="2.70.98.10">
    <property type="match status" value="1"/>
</dbReference>
<dbReference type="InterPro" id="IPR015443">
    <property type="entry name" value="Aldose_1-epimerase"/>
</dbReference>
<evidence type="ECO:0000256" key="6">
    <source>
        <dbReference type="ARBA" id="ARBA00013185"/>
    </source>
</evidence>
<comment type="pathway">
    <text evidence="3 11">Carbohydrate metabolism; hexose metabolism.</text>
</comment>
<protein>
    <recommendedName>
        <fullName evidence="7 11">Aldose 1-epimerase</fullName>
        <ecNumber evidence="6 11">5.1.3.3</ecNumber>
    </recommendedName>
</protein>
<dbReference type="InterPro" id="IPR014718">
    <property type="entry name" value="GH-type_carb-bd"/>
</dbReference>
<dbReference type="AlphaFoldDB" id="A0A1M4WRX3"/>
<evidence type="ECO:0000256" key="2">
    <source>
        <dbReference type="ARBA" id="ARBA00001913"/>
    </source>
</evidence>
<dbReference type="GO" id="GO:0004034">
    <property type="term" value="F:aldose 1-epimerase activity"/>
    <property type="evidence" value="ECO:0007669"/>
    <property type="project" value="UniProtKB-EC"/>
</dbReference>
<dbReference type="EC" id="5.1.3.3" evidence="6 11"/>
<evidence type="ECO:0000313" key="16">
    <source>
        <dbReference type="Proteomes" id="UP000184368"/>
    </source>
</evidence>
<evidence type="ECO:0000256" key="13">
    <source>
        <dbReference type="PIRSR" id="PIRSR005096-2"/>
    </source>
</evidence>
<evidence type="ECO:0000256" key="10">
    <source>
        <dbReference type="ARBA" id="ARBA00023277"/>
    </source>
</evidence>
<organism evidence="15 16">
    <name type="scientific">Cnuella takakiae</name>
    <dbReference type="NCBI Taxonomy" id="1302690"/>
    <lineage>
        <taxon>Bacteria</taxon>
        <taxon>Pseudomonadati</taxon>
        <taxon>Bacteroidota</taxon>
        <taxon>Chitinophagia</taxon>
        <taxon>Chitinophagales</taxon>
        <taxon>Chitinophagaceae</taxon>
        <taxon>Cnuella</taxon>
    </lineage>
</organism>
<dbReference type="SUPFAM" id="SSF74650">
    <property type="entry name" value="Galactose mutarotase-like"/>
    <property type="match status" value="1"/>
</dbReference>
<evidence type="ECO:0000256" key="1">
    <source>
        <dbReference type="ARBA" id="ARBA00001614"/>
    </source>
</evidence>
<evidence type="ECO:0000256" key="8">
    <source>
        <dbReference type="ARBA" id="ARBA00022837"/>
    </source>
</evidence>
<dbReference type="PANTHER" id="PTHR10091:SF0">
    <property type="entry name" value="GALACTOSE MUTAROTASE"/>
    <property type="match status" value="1"/>
</dbReference>
<name>A0A1M4WRX3_9BACT</name>
<dbReference type="PROSITE" id="PS00545">
    <property type="entry name" value="ALDOSE_1_EPIMERASE"/>
    <property type="match status" value="1"/>
</dbReference>
<dbReference type="GO" id="GO:0006006">
    <property type="term" value="P:glucose metabolic process"/>
    <property type="evidence" value="ECO:0007669"/>
    <property type="project" value="TreeGrafter"/>
</dbReference>
<accession>A0A1M4WRX3</accession>
<dbReference type="NCBIfam" id="NF008277">
    <property type="entry name" value="PRK11055.1"/>
    <property type="match status" value="1"/>
</dbReference>
<keyword evidence="9 11" id="KW-0413">Isomerase</keyword>
<dbReference type="PIRSF" id="PIRSF005096">
    <property type="entry name" value="GALM"/>
    <property type="match status" value="1"/>
</dbReference>
<feature type="active site" description="Proton acceptor" evidence="12">
    <location>
        <position position="320"/>
    </location>
</feature>
<feature type="binding site" evidence="14">
    <location>
        <begin position="85"/>
        <end position="86"/>
    </location>
    <ligand>
        <name>beta-D-galactose</name>
        <dbReference type="ChEBI" id="CHEBI:27667"/>
    </ligand>
</feature>
<evidence type="ECO:0000256" key="7">
    <source>
        <dbReference type="ARBA" id="ARBA00014165"/>
    </source>
</evidence>
<dbReference type="UniPathway" id="UPA00242"/>